<comment type="catalytic activity">
    <reaction evidence="1">
        <text>O-phospho-L-threonyl-[protein] + H2O = L-threonyl-[protein] + phosphate</text>
        <dbReference type="Rhea" id="RHEA:47004"/>
        <dbReference type="Rhea" id="RHEA-COMP:11060"/>
        <dbReference type="Rhea" id="RHEA-COMP:11605"/>
        <dbReference type="ChEBI" id="CHEBI:15377"/>
        <dbReference type="ChEBI" id="CHEBI:30013"/>
        <dbReference type="ChEBI" id="CHEBI:43474"/>
        <dbReference type="ChEBI" id="CHEBI:61977"/>
        <dbReference type="EC" id="3.1.3.16"/>
    </reaction>
</comment>
<feature type="domain" description="PPM-type phosphatase" evidence="3">
    <location>
        <begin position="84"/>
        <end position="404"/>
    </location>
</feature>
<dbReference type="PROSITE" id="PS51746">
    <property type="entry name" value="PPM_2"/>
    <property type="match status" value="1"/>
</dbReference>
<keyword evidence="1" id="KW-0460">Magnesium</keyword>
<comment type="similarity">
    <text evidence="1">Belongs to the PP2C family.</text>
</comment>
<keyword evidence="1" id="KW-0479">Metal-binding</keyword>
<comment type="caution">
    <text evidence="4">The sequence shown here is derived from an EMBL/GenBank/DDBJ whole genome shotgun (WGS) entry which is preliminary data.</text>
</comment>
<keyword evidence="1" id="KW-0904">Protein phosphatase</keyword>
<dbReference type="PANTHER" id="PTHR12320">
    <property type="entry name" value="PROTEIN PHOSPHATASE 2C"/>
    <property type="match status" value="1"/>
</dbReference>
<dbReference type="GO" id="GO:0046872">
    <property type="term" value="F:metal ion binding"/>
    <property type="evidence" value="ECO:0007669"/>
    <property type="project" value="UniProtKB-UniRule"/>
</dbReference>
<keyword evidence="5" id="KW-1185">Reference proteome</keyword>
<dbReference type="SUPFAM" id="SSF81606">
    <property type="entry name" value="PP2C-like"/>
    <property type="match status" value="1"/>
</dbReference>
<dbReference type="Pfam" id="PF13672">
    <property type="entry name" value="PP2C_2"/>
    <property type="match status" value="1"/>
</dbReference>
<gene>
    <name evidence="4" type="ORF">G3M48_008014</name>
</gene>
<evidence type="ECO:0000256" key="1">
    <source>
        <dbReference type="RuleBase" id="RU366020"/>
    </source>
</evidence>
<proteinExistence type="inferred from homology"/>
<name>A0AAW0S3R3_9HYPO</name>
<dbReference type="InterPro" id="IPR036457">
    <property type="entry name" value="PPM-type-like_dom_sf"/>
</dbReference>
<dbReference type="GO" id="GO:0004722">
    <property type="term" value="F:protein serine/threonine phosphatase activity"/>
    <property type="evidence" value="ECO:0007669"/>
    <property type="project" value="UniProtKB-EC"/>
</dbReference>
<dbReference type="PANTHER" id="PTHR12320:SF1">
    <property type="entry name" value="PROTEIN PHOSPHATASE PTC7 HOMOLOG"/>
    <property type="match status" value="1"/>
</dbReference>
<dbReference type="Proteomes" id="UP001397290">
    <property type="component" value="Unassembled WGS sequence"/>
</dbReference>
<accession>A0AAW0S3R3</accession>
<protein>
    <recommendedName>
        <fullName evidence="1">Protein phosphatase</fullName>
        <ecNumber evidence="1">3.1.3.16</ecNumber>
    </recommendedName>
</protein>
<dbReference type="InterPro" id="IPR001932">
    <property type="entry name" value="PPM-type_phosphatase-like_dom"/>
</dbReference>
<comment type="catalytic activity">
    <reaction evidence="1">
        <text>O-phospho-L-seryl-[protein] + H2O = L-seryl-[protein] + phosphate</text>
        <dbReference type="Rhea" id="RHEA:20629"/>
        <dbReference type="Rhea" id="RHEA-COMP:9863"/>
        <dbReference type="Rhea" id="RHEA-COMP:11604"/>
        <dbReference type="ChEBI" id="CHEBI:15377"/>
        <dbReference type="ChEBI" id="CHEBI:29999"/>
        <dbReference type="ChEBI" id="CHEBI:43474"/>
        <dbReference type="ChEBI" id="CHEBI:83421"/>
        <dbReference type="EC" id="3.1.3.16"/>
    </reaction>
</comment>
<keyword evidence="1" id="KW-0464">Manganese</keyword>
<comment type="cofactor">
    <cofactor evidence="1">
        <name>Mg(2+)</name>
        <dbReference type="ChEBI" id="CHEBI:18420"/>
    </cofactor>
</comment>
<evidence type="ECO:0000313" key="5">
    <source>
        <dbReference type="Proteomes" id="UP001397290"/>
    </source>
</evidence>
<dbReference type="EMBL" id="JAAHCF010000059">
    <property type="protein sequence ID" value="KAK8149147.1"/>
    <property type="molecule type" value="Genomic_DNA"/>
</dbReference>
<dbReference type="InterPro" id="IPR039123">
    <property type="entry name" value="PPTC7"/>
</dbReference>
<dbReference type="AlphaFoldDB" id="A0AAW0S3R3"/>
<organism evidence="4 5">
    <name type="scientific">Beauveria asiatica</name>
    <dbReference type="NCBI Taxonomy" id="1069075"/>
    <lineage>
        <taxon>Eukaryota</taxon>
        <taxon>Fungi</taxon>
        <taxon>Dikarya</taxon>
        <taxon>Ascomycota</taxon>
        <taxon>Pezizomycotina</taxon>
        <taxon>Sordariomycetes</taxon>
        <taxon>Hypocreomycetidae</taxon>
        <taxon>Hypocreales</taxon>
        <taxon>Cordycipitaceae</taxon>
        <taxon>Beauveria</taxon>
    </lineage>
</organism>
<comment type="cofactor">
    <cofactor evidence="1">
        <name>Mn(2+)</name>
        <dbReference type="ChEBI" id="CHEBI:29035"/>
    </cofactor>
</comment>
<feature type="region of interest" description="Disordered" evidence="2">
    <location>
        <begin position="1"/>
        <end position="22"/>
    </location>
</feature>
<keyword evidence="1" id="KW-0378">Hydrolase</keyword>
<feature type="compositionally biased region" description="Low complexity" evidence="2">
    <location>
        <begin position="7"/>
        <end position="22"/>
    </location>
</feature>
<dbReference type="EC" id="3.1.3.16" evidence="1"/>
<evidence type="ECO:0000259" key="3">
    <source>
        <dbReference type="PROSITE" id="PS51746"/>
    </source>
</evidence>
<reference evidence="4 5" key="1">
    <citation type="submission" date="2020-02" db="EMBL/GenBank/DDBJ databases">
        <title>Comparative genomics of the hypocrealean fungal genus Beauvera.</title>
        <authorList>
            <person name="Showalter D.N."/>
            <person name="Bushley K.E."/>
            <person name="Rehner S.A."/>
        </authorList>
    </citation>
    <scope>NUCLEOTIDE SEQUENCE [LARGE SCALE GENOMIC DNA]</scope>
    <source>
        <strain evidence="4 5">ARSEF4384</strain>
    </source>
</reference>
<feature type="region of interest" description="Disordered" evidence="2">
    <location>
        <begin position="76"/>
        <end position="95"/>
    </location>
</feature>
<dbReference type="Gene3D" id="3.60.40.10">
    <property type="entry name" value="PPM-type phosphatase domain"/>
    <property type="match status" value="1"/>
</dbReference>
<evidence type="ECO:0000313" key="4">
    <source>
        <dbReference type="EMBL" id="KAK8149147.1"/>
    </source>
</evidence>
<evidence type="ECO:0000256" key="2">
    <source>
        <dbReference type="SAM" id="MobiDB-lite"/>
    </source>
</evidence>
<sequence length="415" mass="43792">MPRRPYSASSSSFSAFSSTPSSAASSAASAASAASAPSSSITSAKKPPRFSYNIAASFIAKDRPFDASTHVFHFNPYNRIQPPRHRRRSSRPESGHDAFFASRVHETGGAVAFGVADGVGGWVDSGVDPADFSHGFCDYMASAAWEHQPAAAADTTSAATPANSLSARRLMQLGYDAICADKSVLAGGSTACVAVASPDGRLDIANLGDSGFLQLRLNAVHSYSEPQTHAFNTPFQLSIVPPSVAARMAAFGGTQLSDLPRDADVTSHRLRHGDVLVLATDGVLDNLFNQDVLRVASRVMGATGAWTVGDGGQIQVAENLDAIVRSPVKLAQSRGGNTRLQHQQSERAVTLQSLLATELVLAAKRASVNTKQDGPFAKEVQKYYPQENWHGGKIDDICVVAVVVVEDPVSTPSKL</sequence>